<evidence type="ECO:0000256" key="4">
    <source>
        <dbReference type="ARBA" id="ARBA00023186"/>
    </source>
</evidence>
<dbReference type="InterPro" id="IPR029047">
    <property type="entry name" value="HSP70_peptide-bd_sf"/>
</dbReference>
<dbReference type="GO" id="GO:0140662">
    <property type="term" value="F:ATP-dependent protein folding chaperone"/>
    <property type="evidence" value="ECO:0007669"/>
    <property type="project" value="InterPro"/>
</dbReference>
<reference evidence="7" key="1">
    <citation type="submission" date="2016-11" db="EMBL/GenBank/DDBJ databases">
        <authorList>
            <person name="Varghese N."/>
            <person name="Submissions S."/>
        </authorList>
    </citation>
    <scope>NUCLEOTIDE SEQUENCE [LARGE SCALE GENOMIC DNA]</scope>
    <source>
        <strain evidence="7">DSM 11003</strain>
    </source>
</reference>
<sequence length="569" mass="65778">MADFYLGIDLGTTNTVAALGIKRRSGEEFYPEVIRIPQYDSNNALTEMRYLPSVLYVDHNGQRIVGKRAKDMRFYQSGRTIANSKRYIGQSYRWEIDGQVITPCDVAAEILKRCRRAAEEYTRKEIKGAVITVPASFNNDQIYDTIRAAEIAGFNKDEIVILPEPTASLIYFVNKESVKEESIIDFSAPRRIMVFDIGGGTCDIAVVEVSRKGLSLTFRELAVGRYEELGGIDFDFWAADYLFHCFIREHKINPEHLTDEEKEEMFNKLVVFAEEAKESISSQVMMNYLDGREEKDENIIFQRTVPEFYQKRPYEFVISKKEYDQATERLYQRRSEKVRTEREARERKNIIDPVYETLSAYRLTPEDIDFIYMTGGMSRYQKLQKRLEKEFGKGIFVADSPTESVANGAAIYHYYNVVQERLRTEIMRDNSKQIKKDDLKEISYDIINVLAEAIMIDVENGLPEVIIPAQTPVPYEGKLEKRLKTTSPSGIKINLYGGQDAFDPQMRIQKSYVAKFSYPVESGTAIDVEYKIDKNKILSITMKVKDNPPIELTIERDLPVEERRLDYAW</sequence>
<evidence type="ECO:0000313" key="6">
    <source>
        <dbReference type="EMBL" id="SHH03726.1"/>
    </source>
</evidence>
<dbReference type="EMBL" id="FQWY01000025">
    <property type="protein sequence ID" value="SHH03726.1"/>
    <property type="molecule type" value="Genomic_DNA"/>
</dbReference>
<dbReference type="Gene3D" id="3.30.420.40">
    <property type="match status" value="2"/>
</dbReference>
<evidence type="ECO:0000256" key="3">
    <source>
        <dbReference type="ARBA" id="ARBA00022840"/>
    </source>
</evidence>
<dbReference type="InterPro" id="IPR043129">
    <property type="entry name" value="ATPase_NBD"/>
</dbReference>
<proteinExistence type="inferred from homology"/>
<dbReference type="SUPFAM" id="SSF53067">
    <property type="entry name" value="Actin-like ATPase domain"/>
    <property type="match status" value="2"/>
</dbReference>
<dbReference type="Pfam" id="PF00012">
    <property type="entry name" value="HSP70"/>
    <property type="match status" value="3"/>
</dbReference>
<organism evidence="6 7">
    <name type="scientific">Thermosyntropha lipolytica DSM 11003</name>
    <dbReference type="NCBI Taxonomy" id="1123382"/>
    <lineage>
        <taxon>Bacteria</taxon>
        <taxon>Bacillati</taxon>
        <taxon>Bacillota</taxon>
        <taxon>Clostridia</taxon>
        <taxon>Eubacteriales</taxon>
        <taxon>Syntrophomonadaceae</taxon>
        <taxon>Thermosyntropha</taxon>
    </lineage>
</organism>
<dbReference type="GO" id="GO:0005524">
    <property type="term" value="F:ATP binding"/>
    <property type="evidence" value="ECO:0007669"/>
    <property type="project" value="UniProtKB-KW"/>
</dbReference>
<evidence type="ECO:0000256" key="1">
    <source>
        <dbReference type="ARBA" id="ARBA00007381"/>
    </source>
</evidence>
<comment type="similarity">
    <text evidence="1 5">Belongs to the heat shock protein 70 family.</text>
</comment>
<dbReference type="PANTHER" id="PTHR19375">
    <property type="entry name" value="HEAT SHOCK PROTEIN 70KDA"/>
    <property type="match status" value="1"/>
</dbReference>
<dbReference type="Gene3D" id="2.60.34.10">
    <property type="entry name" value="Substrate Binding Domain Of DNAk, Chain A, domain 1"/>
    <property type="match status" value="1"/>
</dbReference>
<keyword evidence="4" id="KW-0143">Chaperone</keyword>
<gene>
    <name evidence="6" type="ORF">SAMN02745221_01529</name>
</gene>
<keyword evidence="2 5" id="KW-0547">Nucleotide-binding</keyword>
<dbReference type="RefSeq" id="WP_073092360.1">
    <property type="nucleotide sequence ID" value="NZ_FQWY01000025.1"/>
</dbReference>
<dbReference type="OrthoDB" id="499700at2"/>
<evidence type="ECO:0000256" key="2">
    <source>
        <dbReference type="ARBA" id="ARBA00022741"/>
    </source>
</evidence>
<dbReference type="PRINTS" id="PR00301">
    <property type="entry name" value="HEATSHOCK70"/>
</dbReference>
<name>A0A1M5PPX5_9FIRM</name>
<evidence type="ECO:0000256" key="5">
    <source>
        <dbReference type="RuleBase" id="RU003322"/>
    </source>
</evidence>
<dbReference type="Gene3D" id="3.90.640.10">
    <property type="entry name" value="Actin, Chain A, domain 4"/>
    <property type="match status" value="1"/>
</dbReference>
<evidence type="ECO:0000313" key="7">
    <source>
        <dbReference type="Proteomes" id="UP000242329"/>
    </source>
</evidence>
<dbReference type="SUPFAM" id="SSF100920">
    <property type="entry name" value="Heat shock protein 70kD (HSP70), peptide-binding domain"/>
    <property type="match status" value="1"/>
</dbReference>
<keyword evidence="7" id="KW-1185">Reference proteome</keyword>
<protein>
    <submittedName>
        <fullName evidence="6">Molecular chaperone DnaK</fullName>
    </submittedName>
</protein>
<dbReference type="FunFam" id="3.30.420.40:FF:000028">
    <property type="entry name" value="heat shock 70 kDa protein-like"/>
    <property type="match status" value="1"/>
</dbReference>
<accession>A0A1M5PPX5</accession>
<dbReference type="InterPro" id="IPR013126">
    <property type="entry name" value="Hsp_70_fam"/>
</dbReference>
<dbReference type="Proteomes" id="UP000242329">
    <property type="component" value="Unassembled WGS sequence"/>
</dbReference>
<keyword evidence="3 5" id="KW-0067">ATP-binding</keyword>
<dbReference type="AlphaFoldDB" id="A0A1M5PPX5"/>
<dbReference type="STRING" id="1123382.SAMN02745221_01529"/>